<feature type="transmembrane region" description="Helical" evidence="1">
    <location>
        <begin position="122"/>
        <end position="143"/>
    </location>
</feature>
<organism evidence="2 3">
    <name type="scientific">Toxoplasma gondii GAB2-2007-GAL-DOM2</name>
    <dbReference type="NCBI Taxonomy" id="1130820"/>
    <lineage>
        <taxon>Eukaryota</taxon>
        <taxon>Sar</taxon>
        <taxon>Alveolata</taxon>
        <taxon>Apicomplexa</taxon>
        <taxon>Conoidasida</taxon>
        <taxon>Coccidia</taxon>
        <taxon>Eucoccidiorida</taxon>
        <taxon>Eimeriorina</taxon>
        <taxon>Sarcocystidae</taxon>
        <taxon>Toxoplasma</taxon>
    </lineage>
</organism>
<reference evidence="2 3" key="1">
    <citation type="submission" date="2014-02" db="EMBL/GenBank/DDBJ databases">
        <authorList>
            <person name="Sibley D."/>
            <person name="Venepally P."/>
            <person name="Karamycheva S."/>
            <person name="Hadjithomas M."/>
            <person name="Khan A."/>
            <person name="Brunk B."/>
            <person name="Roos D."/>
            <person name="Caler E."/>
            <person name="Lorenzi H."/>
        </authorList>
    </citation>
    <scope>NUCLEOTIDE SEQUENCE [LARGE SCALE GENOMIC DNA]</scope>
    <source>
        <strain evidence="2 3">GAB2-2007-GAL-DOM2</strain>
    </source>
</reference>
<dbReference type="EMBL" id="AHZU02000137">
    <property type="protein sequence ID" value="KFG48038.1"/>
    <property type="molecule type" value="Genomic_DNA"/>
</dbReference>
<proteinExistence type="predicted"/>
<dbReference type="OrthoDB" id="333803at2759"/>
<dbReference type="AlphaFoldDB" id="A0A086KUH0"/>
<keyword evidence="1" id="KW-1133">Transmembrane helix</keyword>
<name>A0A086KUH0_TOXGO</name>
<keyword evidence="1" id="KW-0812">Transmembrane</keyword>
<feature type="transmembrane region" description="Helical" evidence="1">
    <location>
        <begin position="95"/>
        <end position="115"/>
    </location>
</feature>
<feature type="transmembrane region" description="Helical" evidence="1">
    <location>
        <begin position="20"/>
        <end position="41"/>
    </location>
</feature>
<keyword evidence="1" id="KW-0472">Membrane</keyword>
<evidence type="ECO:0000313" key="3">
    <source>
        <dbReference type="Proteomes" id="UP000028837"/>
    </source>
</evidence>
<sequence>VQAVMLVVAIAYDVREALYWLIWAICVLTPPVFLAASLRVIKDRLNNPVPTDARSGSPTCSFFLYSMAILWVTFSWLFLGASVVFHDVHAKTKLVLLYDAVALSLACITVQLSLLVSPSHHLYWSAVMVSTQFMRITTGVLLILQQFFVWQQGASGLLHVADLLLFMRMKNAFGLIHQAVRTAESEEPARSSVQTVHTRMRLAFEVAA</sequence>
<evidence type="ECO:0000313" key="2">
    <source>
        <dbReference type="EMBL" id="KFG48038.1"/>
    </source>
</evidence>
<dbReference type="VEuPathDB" id="ToxoDB:TGDOM2_397780"/>
<protein>
    <submittedName>
        <fullName evidence="2">Zinc finger, C3HC4 type (RING finger) domain protein</fullName>
    </submittedName>
</protein>
<feature type="transmembrane region" description="Helical" evidence="1">
    <location>
        <begin position="62"/>
        <end position="83"/>
    </location>
</feature>
<feature type="non-terminal residue" evidence="2">
    <location>
        <position position="1"/>
    </location>
</feature>
<gene>
    <name evidence="2" type="ORF">TGDOM2_397780</name>
</gene>
<comment type="caution">
    <text evidence="2">The sequence shown here is derived from an EMBL/GenBank/DDBJ whole genome shotgun (WGS) entry which is preliminary data.</text>
</comment>
<dbReference type="Proteomes" id="UP000028837">
    <property type="component" value="Unassembled WGS sequence"/>
</dbReference>
<evidence type="ECO:0000256" key="1">
    <source>
        <dbReference type="SAM" id="Phobius"/>
    </source>
</evidence>
<accession>A0A086KUH0</accession>